<dbReference type="GO" id="GO:0000166">
    <property type="term" value="F:nucleotide binding"/>
    <property type="evidence" value="ECO:0007669"/>
    <property type="project" value="UniProtKB-KW"/>
</dbReference>
<dbReference type="InterPro" id="IPR050071">
    <property type="entry name" value="Dehydroquinate_synthase"/>
</dbReference>
<dbReference type="GO" id="GO:0003856">
    <property type="term" value="F:3-dehydroquinate synthase activity"/>
    <property type="evidence" value="ECO:0007669"/>
    <property type="project" value="UniProtKB-UniRule"/>
</dbReference>
<keyword evidence="10 19" id="KW-0963">Cytoplasm</keyword>
<keyword evidence="17 19" id="KW-0456">Lyase</keyword>
<comment type="caution">
    <text evidence="22">The sequence shown here is derived from an EMBL/GenBank/DDBJ whole genome shotgun (WGS) entry which is preliminary data.</text>
</comment>
<evidence type="ECO:0000256" key="19">
    <source>
        <dbReference type="HAMAP-Rule" id="MF_00110"/>
    </source>
</evidence>
<keyword evidence="15 19" id="KW-0520">NAD</keyword>
<evidence type="ECO:0000256" key="17">
    <source>
        <dbReference type="ARBA" id="ARBA00023239"/>
    </source>
</evidence>
<evidence type="ECO:0000313" key="22">
    <source>
        <dbReference type="EMBL" id="MBK1835433.1"/>
    </source>
</evidence>
<keyword evidence="11 19" id="KW-0028">Amino-acid biosynthesis</keyword>
<dbReference type="FunFam" id="3.40.50.1970:FF:000007">
    <property type="entry name" value="Pentafunctional AROM polypeptide"/>
    <property type="match status" value="1"/>
</dbReference>
<evidence type="ECO:0000256" key="7">
    <source>
        <dbReference type="ARBA" id="ARBA00005412"/>
    </source>
</evidence>
<dbReference type="PIRSF" id="PIRSF001455">
    <property type="entry name" value="DHQ_synth"/>
    <property type="match status" value="1"/>
</dbReference>
<organism evidence="22 23">
    <name type="scientific">Roseibacillus ishigakijimensis</name>
    <dbReference type="NCBI Taxonomy" id="454146"/>
    <lineage>
        <taxon>Bacteria</taxon>
        <taxon>Pseudomonadati</taxon>
        <taxon>Verrucomicrobiota</taxon>
        <taxon>Verrucomicrobiia</taxon>
        <taxon>Verrucomicrobiales</taxon>
        <taxon>Verrucomicrobiaceae</taxon>
        <taxon>Roseibacillus</taxon>
    </lineage>
</organism>
<dbReference type="GO" id="GO:0005737">
    <property type="term" value="C:cytoplasm"/>
    <property type="evidence" value="ECO:0007669"/>
    <property type="project" value="UniProtKB-SubCell"/>
</dbReference>
<feature type="binding site" evidence="19">
    <location>
        <position position="245"/>
    </location>
    <ligand>
        <name>Zn(2+)</name>
        <dbReference type="ChEBI" id="CHEBI:29105"/>
    </ligand>
</feature>
<dbReference type="EC" id="4.2.3.4" evidence="8 19"/>
<keyword evidence="14 19" id="KW-0862">Zinc</keyword>
<keyword evidence="23" id="KW-1185">Reference proteome</keyword>
<dbReference type="CDD" id="cd08195">
    <property type="entry name" value="DHQS"/>
    <property type="match status" value="1"/>
</dbReference>
<dbReference type="GO" id="GO:0046872">
    <property type="term" value="F:metal ion binding"/>
    <property type="evidence" value="ECO:0007669"/>
    <property type="project" value="UniProtKB-KW"/>
</dbReference>
<keyword evidence="18 19" id="KW-0170">Cobalt</keyword>
<dbReference type="PANTHER" id="PTHR43622:SF7">
    <property type="entry name" value="3-DEHYDROQUINATE SYNTHASE, CHLOROPLASTIC"/>
    <property type="match status" value="1"/>
</dbReference>
<evidence type="ECO:0000256" key="14">
    <source>
        <dbReference type="ARBA" id="ARBA00022833"/>
    </source>
</evidence>
<dbReference type="InterPro" id="IPR030960">
    <property type="entry name" value="DHQS/DOIS_N"/>
</dbReference>
<evidence type="ECO:0000256" key="2">
    <source>
        <dbReference type="ARBA" id="ARBA00001911"/>
    </source>
</evidence>
<dbReference type="Pfam" id="PF24621">
    <property type="entry name" value="DHQS_C"/>
    <property type="match status" value="1"/>
</dbReference>
<dbReference type="AlphaFoldDB" id="A0A934RR78"/>
<reference evidence="22" key="1">
    <citation type="submission" date="2021-01" db="EMBL/GenBank/DDBJ databases">
        <title>Modified the classification status of verrucomicrobia.</title>
        <authorList>
            <person name="Feng X."/>
        </authorList>
    </citation>
    <scope>NUCLEOTIDE SEQUENCE</scope>
    <source>
        <strain evidence="22">KCTC 12986</strain>
    </source>
</reference>
<comment type="subcellular location">
    <subcellularLocation>
        <location evidence="5 19">Cytoplasm</location>
    </subcellularLocation>
</comment>
<dbReference type="GO" id="GO:0009073">
    <property type="term" value="P:aromatic amino acid family biosynthetic process"/>
    <property type="evidence" value="ECO:0007669"/>
    <property type="project" value="UniProtKB-KW"/>
</dbReference>
<evidence type="ECO:0000256" key="16">
    <source>
        <dbReference type="ARBA" id="ARBA00023141"/>
    </source>
</evidence>
<keyword evidence="16 19" id="KW-0057">Aromatic amino acid biosynthesis</keyword>
<evidence type="ECO:0000256" key="18">
    <source>
        <dbReference type="ARBA" id="ARBA00023285"/>
    </source>
</evidence>
<dbReference type="GO" id="GO:0008652">
    <property type="term" value="P:amino acid biosynthetic process"/>
    <property type="evidence" value="ECO:0007669"/>
    <property type="project" value="UniProtKB-KW"/>
</dbReference>
<evidence type="ECO:0000256" key="6">
    <source>
        <dbReference type="ARBA" id="ARBA00004661"/>
    </source>
</evidence>
<comment type="caution">
    <text evidence="19">Lacks conserved residue(s) required for the propagation of feature annotation.</text>
</comment>
<comment type="cofactor">
    <cofactor evidence="3">
        <name>Zn(2+)</name>
        <dbReference type="ChEBI" id="CHEBI:29105"/>
    </cofactor>
</comment>
<evidence type="ECO:0000256" key="9">
    <source>
        <dbReference type="ARBA" id="ARBA00017684"/>
    </source>
</evidence>
<dbReference type="InterPro" id="IPR016037">
    <property type="entry name" value="DHQ_synth_AroB"/>
</dbReference>
<feature type="binding site" evidence="19">
    <location>
        <position position="143"/>
    </location>
    <ligand>
        <name>NAD(+)</name>
        <dbReference type="ChEBI" id="CHEBI:57540"/>
    </ligand>
</feature>
<evidence type="ECO:0000259" key="20">
    <source>
        <dbReference type="Pfam" id="PF01761"/>
    </source>
</evidence>
<dbReference type="EMBL" id="JAENIO010000053">
    <property type="protein sequence ID" value="MBK1835433.1"/>
    <property type="molecule type" value="Genomic_DNA"/>
</dbReference>
<evidence type="ECO:0000256" key="12">
    <source>
        <dbReference type="ARBA" id="ARBA00022723"/>
    </source>
</evidence>
<evidence type="ECO:0000313" key="23">
    <source>
        <dbReference type="Proteomes" id="UP000604083"/>
    </source>
</evidence>
<feature type="domain" description="3-dehydroquinate synthase N-terminal" evidence="20">
    <location>
        <begin position="70"/>
        <end position="180"/>
    </location>
</feature>
<dbReference type="GO" id="GO:0009423">
    <property type="term" value="P:chorismate biosynthetic process"/>
    <property type="evidence" value="ECO:0007669"/>
    <property type="project" value="UniProtKB-UniRule"/>
</dbReference>
<feature type="binding site" evidence="19">
    <location>
        <begin position="130"/>
        <end position="131"/>
    </location>
    <ligand>
        <name>NAD(+)</name>
        <dbReference type="ChEBI" id="CHEBI:57540"/>
    </ligand>
</feature>
<keyword evidence="12 19" id="KW-0479">Metal-binding</keyword>
<evidence type="ECO:0000256" key="8">
    <source>
        <dbReference type="ARBA" id="ARBA00013031"/>
    </source>
</evidence>
<sequence length="365" mass="38958">MPVETVSLTHTRYEILVESGALQRLGQHCKIAGLSGKAALISDDTVGPLYLETARLSLQDAGFETSTHLFPAGEGSKSMAQADQLSRSLIQAGHDRSSFIIALGGGVTGDLAGFVAAIYYRGIPVVQVPTTIVSQVDSSVGGKTGVNTPEGKNLLGAFHQPHFVLIDPATLTSLPPREYREGFAEVIKHAAIRDADMLDELAALDPEDAPPPAELLLRNLAIKAHVVEEDEKETAGTRALLNFGHTIGHAIEAAVPYGELLHGEAISLGIRAALFLSEKHSTLTRADSEKILALLERFSLPLTLPADLSTDLLIEKMGRDKKFSGGQRTFVLLSRAGEAHTSREVTTESVVAAIEELRQPCPALV</sequence>
<comment type="cofactor">
    <cofactor evidence="2 19">
        <name>NAD(+)</name>
        <dbReference type="ChEBI" id="CHEBI:57540"/>
    </cofactor>
</comment>
<dbReference type="RefSeq" id="WP_200392868.1">
    <property type="nucleotide sequence ID" value="NZ_JAENIO010000053.1"/>
</dbReference>
<comment type="catalytic activity">
    <reaction evidence="1 19">
        <text>7-phospho-2-dehydro-3-deoxy-D-arabino-heptonate = 3-dehydroquinate + phosphate</text>
        <dbReference type="Rhea" id="RHEA:21968"/>
        <dbReference type="ChEBI" id="CHEBI:32364"/>
        <dbReference type="ChEBI" id="CHEBI:43474"/>
        <dbReference type="ChEBI" id="CHEBI:58394"/>
        <dbReference type="EC" id="4.2.3.4"/>
    </reaction>
</comment>
<accession>A0A934RR78</accession>
<comment type="pathway">
    <text evidence="6 19">Metabolic intermediate biosynthesis; chorismate biosynthesis; chorismate from D-erythrose 4-phosphate and phosphoenolpyruvate: step 2/7.</text>
</comment>
<name>A0A934RR78_9BACT</name>
<dbReference type="Pfam" id="PF01761">
    <property type="entry name" value="DHQ_synthase"/>
    <property type="match status" value="1"/>
</dbReference>
<dbReference type="SUPFAM" id="SSF56796">
    <property type="entry name" value="Dehydroquinate synthase-like"/>
    <property type="match status" value="1"/>
</dbReference>
<protein>
    <recommendedName>
        <fullName evidence="9 19">3-dehydroquinate synthase</fullName>
        <shortName evidence="19">DHQS</shortName>
        <ecNumber evidence="8 19">4.2.3.4</ecNumber>
    </recommendedName>
</protein>
<feature type="binding site" evidence="19">
    <location>
        <position position="262"/>
    </location>
    <ligand>
        <name>Zn(2+)</name>
        <dbReference type="ChEBI" id="CHEBI:29105"/>
    </ligand>
</feature>
<dbReference type="Gene3D" id="3.40.50.1970">
    <property type="match status" value="1"/>
</dbReference>
<proteinExistence type="inferred from homology"/>
<dbReference type="HAMAP" id="MF_00110">
    <property type="entry name" value="DHQ_synthase"/>
    <property type="match status" value="1"/>
</dbReference>
<evidence type="ECO:0000256" key="1">
    <source>
        <dbReference type="ARBA" id="ARBA00001393"/>
    </source>
</evidence>
<evidence type="ECO:0000256" key="13">
    <source>
        <dbReference type="ARBA" id="ARBA00022741"/>
    </source>
</evidence>
<dbReference type="InterPro" id="IPR056179">
    <property type="entry name" value="DHQS_C"/>
</dbReference>
<feature type="binding site" evidence="19">
    <location>
        <position position="185"/>
    </location>
    <ligand>
        <name>Zn(2+)</name>
        <dbReference type="ChEBI" id="CHEBI:29105"/>
    </ligand>
</feature>
<comment type="similarity">
    <text evidence="7 19">Belongs to the sugar phosphate cyclases superfamily. Dehydroquinate synthase family.</text>
</comment>
<evidence type="ECO:0000256" key="5">
    <source>
        <dbReference type="ARBA" id="ARBA00004496"/>
    </source>
</evidence>
<comment type="cofactor">
    <cofactor evidence="19">
        <name>Co(2+)</name>
        <dbReference type="ChEBI" id="CHEBI:48828"/>
    </cofactor>
    <cofactor evidence="19">
        <name>Zn(2+)</name>
        <dbReference type="ChEBI" id="CHEBI:29105"/>
    </cofactor>
    <text evidence="19">Binds 1 divalent metal cation per subunit. Can use either Co(2+) or Zn(2+).</text>
</comment>
<keyword evidence="13 19" id="KW-0547">Nucleotide-binding</keyword>
<dbReference type="InterPro" id="IPR030963">
    <property type="entry name" value="DHQ_synth_fam"/>
</dbReference>
<evidence type="ECO:0000256" key="10">
    <source>
        <dbReference type="ARBA" id="ARBA00022490"/>
    </source>
</evidence>
<evidence type="ECO:0000259" key="21">
    <source>
        <dbReference type="Pfam" id="PF24621"/>
    </source>
</evidence>
<dbReference type="Gene3D" id="1.20.1090.10">
    <property type="entry name" value="Dehydroquinate synthase-like - alpha domain"/>
    <property type="match status" value="1"/>
</dbReference>
<feature type="binding site" evidence="19">
    <location>
        <begin position="106"/>
        <end position="110"/>
    </location>
    <ligand>
        <name>NAD(+)</name>
        <dbReference type="ChEBI" id="CHEBI:57540"/>
    </ligand>
</feature>
<comment type="function">
    <text evidence="4 19">Catalyzes the conversion of 3-deoxy-D-arabino-heptulosonate 7-phosphate (DAHP) to dehydroquinate (DHQ).</text>
</comment>
<dbReference type="PANTHER" id="PTHR43622">
    <property type="entry name" value="3-DEHYDROQUINATE SYNTHASE"/>
    <property type="match status" value="1"/>
</dbReference>
<evidence type="ECO:0000256" key="4">
    <source>
        <dbReference type="ARBA" id="ARBA00003485"/>
    </source>
</evidence>
<dbReference type="NCBIfam" id="TIGR01357">
    <property type="entry name" value="aroB"/>
    <property type="match status" value="1"/>
</dbReference>
<evidence type="ECO:0000256" key="15">
    <source>
        <dbReference type="ARBA" id="ARBA00023027"/>
    </source>
</evidence>
<evidence type="ECO:0000256" key="3">
    <source>
        <dbReference type="ARBA" id="ARBA00001947"/>
    </source>
</evidence>
<dbReference type="Proteomes" id="UP000604083">
    <property type="component" value="Unassembled WGS sequence"/>
</dbReference>
<feature type="domain" description="3-dehydroquinate synthase C-terminal" evidence="21">
    <location>
        <begin position="182"/>
        <end position="322"/>
    </location>
</feature>
<gene>
    <name evidence="19 22" type="primary">aroB</name>
    <name evidence="22" type="ORF">JIN78_15290</name>
</gene>
<evidence type="ECO:0000256" key="11">
    <source>
        <dbReference type="ARBA" id="ARBA00022605"/>
    </source>
</evidence>
<feature type="binding site" evidence="19">
    <location>
        <position position="152"/>
    </location>
    <ligand>
        <name>NAD(+)</name>
        <dbReference type="ChEBI" id="CHEBI:57540"/>
    </ligand>
</feature>